<reference evidence="1 2" key="1">
    <citation type="journal article" date="2021" name="Commun. Biol.">
        <title>The genome of Shorea leprosula (Dipterocarpaceae) highlights the ecological relevance of drought in aseasonal tropical rainforests.</title>
        <authorList>
            <person name="Ng K.K.S."/>
            <person name="Kobayashi M.J."/>
            <person name="Fawcett J.A."/>
            <person name="Hatakeyama M."/>
            <person name="Paape T."/>
            <person name="Ng C.H."/>
            <person name="Ang C.C."/>
            <person name="Tnah L.H."/>
            <person name="Lee C.T."/>
            <person name="Nishiyama T."/>
            <person name="Sese J."/>
            <person name="O'Brien M.J."/>
            <person name="Copetti D."/>
            <person name="Mohd Noor M.I."/>
            <person name="Ong R.C."/>
            <person name="Putra M."/>
            <person name="Sireger I.Z."/>
            <person name="Indrioko S."/>
            <person name="Kosugi Y."/>
            <person name="Izuno A."/>
            <person name="Isagi Y."/>
            <person name="Lee S.L."/>
            <person name="Shimizu K.K."/>
        </authorList>
    </citation>
    <scope>NUCLEOTIDE SEQUENCE [LARGE SCALE GENOMIC DNA]</scope>
    <source>
        <strain evidence="1">214</strain>
    </source>
</reference>
<protein>
    <submittedName>
        <fullName evidence="1">Uncharacterized protein</fullName>
    </submittedName>
</protein>
<dbReference type="Proteomes" id="UP001054252">
    <property type="component" value="Unassembled WGS sequence"/>
</dbReference>
<evidence type="ECO:0000313" key="1">
    <source>
        <dbReference type="EMBL" id="GKV16396.1"/>
    </source>
</evidence>
<evidence type="ECO:0000313" key="2">
    <source>
        <dbReference type="Proteomes" id="UP001054252"/>
    </source>
</evidence>
<dbReference type="AlphaFoldDB" id="A0AAV5JVK9"/>
<comment type="caution">
    <text evidence="1">The sequence shown here is derived from an EMBL/GenBank/DDBJ whole genome shotgun (WGS) entry which is preliminary data.</text>
</comment>
<organism evidence="1 2">
    <name type="scientific">Rubroshorea leprosula</name>
    <dbReference type="NCBI Taxonomy" id="152421"/>
    <lineage>
        <taxon>Eukaryota</taxon>
        <taxon>Viridiplantae</taxon>
        <taxon>Streptophyta</taxon>
        <taxon>Embryophyta</taxon>
        <taxon>Tracheophyta</taxon>
        <taxon>Spermatophyta</taxon>
        <taxon>Magnoliopsida</taxon>
        <taxon>eudicotyledons</taxon>
        <taxon>Gunneridae</taxon>
        <taxon>Pentapetalae</taxon>
        <taxon>rosids</taxon>
        <taxon>malvids</taxon>
        <taxon>Malvales</taxon>
        <taxon>Dipterocarpaceae</taxon>
        <taxon>Rubroshorea</taxon>
    </lineage>
</organism>
<proteinExistence type="predicted"/>
<keyword evidence="2" id="KW-1185">Reference proteome</keyword>
<dbReference type="EMBL" id="BPVZ01000045">
    <property type="protein sequence ID" value="GKV16396.1"/>
    <property type="molecule type" value="Genomic_DNA"/>
</dbReference>
<accession>A0AAV5JVK9</accession>
<sequence length="35" mass="4034">MQSSLLCLSSWSKPRSHFCCSVAYSTCYQVIFKEL</sequence>
<gene>
    <name evidence="1" type="ORF">SLEP1_g27044</name>
</gene>
<name>A0AAV5JVK9_9ROSI</name>